<dbReference type="SUPFAM" id="SSF53167">
    <property type="entry name" value="Purine and uridine phosphorylases"/>
    <property type="match status" value="1"/>
</dbReference>
<dbReference type="InterPro" id="IPR000845">
    <property type="entry name" value="Nucleoside_phosphorylase_d"/>
</dbReference>
<comment type="catalytic activity">
    <reaction evidence="3">
        <text>uridine + phosphate = alpha-D-ribose 1-phosphate + uracil</text>
        <dbReference type="Rhea" id="RHEA:24388"/>
        <dbReference type="ChEBI" id="CHEBI:16704"/>
        <dbReference type="ChEBI" id="CHEBI:17568"/>
        <dbReference type="ChEBI" id="CHEBI:43474"/>
        <dbReference type="ChEBI" id="CHEBI:57720"/>
        <dbReference type="EC" id="2.4.2.3"/>
    </reaction>
</comment>
<dbReference type="RefSeq" id="WP_199575329.1">
    <property type="nucleotide sequence ID" value="NZ_JAENBO010000002.1"/>
</dbReference>
<dbReference type="Proteomes" id="UP000653045">
    <property type="component" value="Unassembled WGS sequence"/>
</dbReference>
<dbReference type="Pfam" id="PF01048">
    <property type="entry name" value="PNP_UDP_1"/>
    <property type="match status" value="1"/>
</dbReference>
<protein>
    <recommendedName>
        <fullName evidence="2">Uridine phosphorylase</fullName>
        <ecNumber evidence="1">2.4.2.3</ecNumber>
    </recommendedName>
</protein>
<dbReference type="PANTHER" id="PTHR43691:SF11">
    <property type="entry name" value="FI09636P-RELATED"/>
    <property type="match status" value="1"/>
</dbReference>
<evidence type="ECO:0000256" key="1">
    <source>
        <dbReference type="ARBA" id="ARBA00011888"/>
    </source>
</evidence>
<dbReference type="Gene3D" id="3.40.50.1580">
    <property type="entry name" value="Nucleoside phosphorylase domain"/>
    <property type="match status" value="1"/>
</dbReference>
<dbReference type="CDD" id="cd09007">
    <property type="entry name" value="NP-I_spr0068"/>
    <property type="match status" value="1"/>
</dbReference>
<dbReference type="EC" id="2.4.2.3" evidence="1"/>
<evidence type="ECO:0000313" key="5">
    <source>
        <dbReference type="EMBL" id="MBJ8325767.1"/>
    </source>
</evidence>
<dbReference type="PANTHER" id="PTHR43691">
    <property type="entry name" value="URIDINE PHOSPHORYLASE"/>
    <property type="match status" value="1"/>
</dbReference>
<name>A0ABS0ZII8_9STRE</name>
<evidence type="ECO:0000256" key="2">
    <source>
        <dbReference type="ARBA" id="ARBA00021980"/>
    </source>
</evidence>
<keyword evidence="6" id="KW-1185">Reference proteome</keyword>
<comment type="caution">
    <text evidence="5">The sequence shown here is derived from an EMBL/GenBank/DDBJ whole genome shotgun (WGS) entry which is preliminary data.</text>
</comment>
<organism evidence="5 6">
    <name type="scientific">Streptococcus pacificus</name>
    <dbReference type="NCBI Taxonomy" id="2740577"/>
    <lineage>
        <taxon>Bacteria</taxon>
        <taxon>Bacillati</taxon>
        <taxon>Bacillota</taxon>
        <taxon>Bacilli</taxon>
        <taxon>Lactobacillales</taxon>
        <taxon>Streptococcaceae</taxon>
        <taxon>Streptococcus</taxon>
    </lineage>
</organism>
<reference evidence="5 6" key="1">
    <citation type="journal article" date="2021" name="Int. J. Syst. Evol. Microbiol.">
        <title>Streptococcus vicugnae sp. nov., isolated from faeces of alpacas (Vicugna pacos) and cattle (Bos taurus), Streptococcus zalophi sp. nov., and Streptococcus pacificus sp. nov., isolated from respiratory tract of California sea lions (Zalophus californianus).</title>
        <authorList>
            <person name="Volokhov D.V."/>
            <person name="Zagorodnyaya T.A."/>
            <person name="Shen Z."/>
            <person name="Blom J."/>
            <person name="Furtak V.A."/>
            <person name="Eisenberg T."/>
            <person name="Fan P."/>
            <person name="Jeong K.C."/>
            <person name="Gao Y."/>
            <person name="Zhang S."/>
            <person name="Amselle M."/>
        </authorList>
    </citation>
    <scope>NUCLEOTIDE SEQUENCE [LARGE SCALE GENOMIC DNA]</scope>
    <source>
        <strain evidence="5 6">CSL7591</strain>
    </source>
</reference>
<accession>A0ABS0ZII8</accession>
<evidence type="ECO:0000313" key="6">
    <source>
        <dbReference type="Proteomes" id="UP000653045"/>
    </source>
</evidence>
<proteinExistence type="predicted"/>
<gene>
    <name evidence="5" type="ORF">JHK62_03600</name>
</gene>
<evidence type="ECO:0000256" key="3">
    <source>
        <dbReference type="ARBA" id="ARBA00048447"/>
    </source>
</evidence>
<sequence length="259" mass="29174">MILTEFDATKKAIINPEDIIAPMKDFPRTVITCFARETFKRLLHQFSHEVLTTTTMANMEIPIYVLTIEGTRIGFFNSYVGAAGCVAILEDLIAMGMKNLLVFGTCGVLDATIEETSIIIPRSAIRDEGTSYHYLKASREVAVNQAFLSEMTTFLDKEKISYQIGKVWTTDGIYRETATKMKQRKSQGAICVDMECSAIAAMSQFRGINHAQLFYSADNLDTKVWDERTLSNHADLERKDQIGQLAIRLATTLFEKEKK</sequence>
<dbReference type="InterPro" id="IPR035994">
    <property type="entry name" value="Nucleoside_phosphorylase_sf"/>
</dbReference>
<dbReference type="EMBL" id="JAENBO010000002">
    <property type="protein sequence ID" value="MBJ8325767.1"/>
    <property type="molecule type" value="Genomic_DNA"/>
</dbReference>
<feature type="domain" description="Nucleoside phosphorylase" evidence="4">
    <location>
        <begin position="31"/>
        <end position="237"/>
    </location>
</feature>
<evidence type="ECO:0000259" key="4">
    <source>
        <dbReference type="Pfam" id="PF01048"/>
    </source>
</evidence>